<dbReference type="GO" id="GO:0051998">
    <property type="term" value="F:protein carboxyl O-methyltransferase activity"/>
    <property type="evidence" value="ECO:0007669"/>
    <property type="project" value="UniProtKB-UniRule"/>
</dbReference>
<dbReference type="CTD" id="73419"/>
<dbReference type="OMA" id="IFARQKM"/>
<dbReference type="FunFam" id="3.40.50.10880:FF:000005">
    <property type="entry name" value="DUF89-domain-containing protein"/>
    <property type="match status" value="1"/>
</dbReference>
<keyword evidence="12" id="KW-1185">Reference proteome</keyword>
<dbReference type="EC" id="3.1.3.-" evidence="10"/>
<dbReference type="RefSeq" id="XP_022083064.1">
    <property type="nucleotide sequence ID" value="XM_022227372.1"/>
</dbReference>
<dbReference type="AlphaFoldDB" id="A0A8B7XQG2"/>
<dbReference type="GO" id="GO:0016791">
    <property type="term" value="F:phosphatase activity"/>
    <property type="evidence" value="ECO:0007669"/>
    <property type="project" value="TreeGrafter"/>
</dbReference>
<protein>
    <recommendedName>
        <fullName evidence="10">Sugar phosphate phosphatase</fullName>
        <ecNumber evidence="10">2.1.1.-</ecNumber>
        <ecNumber evidence="10">3.1.3.-</ecNumber>
    </recommendedName>
</protein>
<dbReference type="EC" id="2.1.1.-" evidence="10"/>
<keyword evidence="6 10" id="KW-0378">Hydrolase</keyword>
<evidence type="ECO:0000256" key="1">
    <source>
        <dbReference type="ARBA" id="ARBA00000807"/>
    </source>
</evidence>
<evidence type="ECO:0000256" key="4">
    <source>
        <dbReference type="ARBA" id="ARBA00022596"/>
    </source>
</evidence>
<dbReference type="GeneID" id="110975166"/>
<accession>A0A8B7XQG2</accession>
<keyword evidence="5 10" id="KW-0479">Metal-binding</keyword>
<evidence type="ECO:0000256" key="3">
    <source>
        <dbReference type="ARBA" id="ARBA00009519"/>
    </source>
</evidence>
<comment type="catalytic activity">
    <reaction evidence="9 10">
        <text>beta-D-fructose 6-phosphate = dihydroxyacetone + D-glyceraldehyde 3-phosphate</text>
        <dbReference type="Rhea" id="RHEA:28002"/>
        <dbReference type="ChEBI" id="CHEBI:16016"/>
        <dbReference type="ChEBI" id="CHEBI:57634"/>
        <dbReference type="ChEBI" id="CHEBI:59776"/>
    </reaction>
</comment>
<dbReference type="InterPro" id="IPR036075">
    <property type="entry name" value="ARMT-1-like_metal-bd_sf"/>
</dbReference>
<dbReference type="KEGG" id="aplc:110975166"/>
<dbReference type="GO" id="GO:0016462">
    <property type="term" value="F:pyrophosphatase activity"/>
    <property type="evidence" value="ECO:0007669"/>
    <property type="project" value="UniProtKB-ARBA"/>
</dbReference>
<dbReference type="GO" id="GO:0032259">
    <property type="term" value="P:methylation"/>
    <property type="evidence" value="ECO:0007669"/>
    <property type="project" value="UniProtKB-KW"/>
</dbReference>
<dbReference type="Pfam" id="PF01937">
    <property type="entry name" value="ARMT1-like_dom"/>
    <property type="match status" value="1"/>
</dbReference>
<dbReference type="InterPro" id="IPR002791">
    <property type="entry name" value="ARMT1-like_metal-bd"/>
</dbReference>
<dbReference type="SUPFAM" id="SSF111321">
    <property type="entry name" value="AF1104-like"/>
    <property type="match status" value="1"/>
</dbReference>
<gene>
    <name evidence="13" type="primary">LOC110975166</name>
</gene>
<comment type="cofactor">
    <cofactor evidence="10">
        <name>Mn(2+)</name>
        <dbReference type="ChEBI" id="CHEBI:29035"/>
    </cofactor>
    <cofactor evidence="10">
        <name>Ni(2+)</name>
        <dbReference type="ChEBI" id="CHEBI:49786"/>
    </cofactor>
</comment>
<evidence type="ECO:0000256" key="7">
    <source>
        <dbReference type="ARBA" id="ARBA00023211"/>
    </source>
</evidence>
<evidence type="ECO:0000256" key="8">
    <source>
        <dbReference type="ARBA" id="ARBA00045980"/>
    </source>
</evidence>
<evidence type="ECO:0000259" key="11">
    <source>
        <dbReference type="Pfam" id="PF01937"/>
    </source>
</evidence>
<evidence type="ECO:0000256" key="10">
    <source>
        <dbReference type="RuleBase" id="RU367030"/>
    </source>
</evidence>
<dbReference type="GO" id="GO:0005634">
    <property type="term" value="C:nucleus"/>
    <property type="evidence" value="ECO:0007669"/>
    <property type="project" value="TreeGrafter"/>
</dbReference>
<keyword evidence="4" id="KW-0533">Nickel</keyword>
<evidence type="ECO:0000256" key="2">
    <source>
        <dbReference type="ARBA" id="ARBA00001326"/>
    </source>
</evidence>
<keyword evidence="7 10" id="KW-0464">Manganese</keyword>
<sequence>MPQFEMTSTKCSDTLPPRLSAKYEGSFAYFTIRDRLPVILTKVIDTLYTYRIKAAQQYGEEGAADCKSIVSSLAKFRNELQTDKPVLPLESNEGADSQIWQRYLEEETQRNGGRPPSWFQSPWLYVECYMYRRIVESIRLSKHLKSFDPFRELKDTALETSQDALVILAKYLQSTSEENGKAVDLFTEFVQISLWGNKCDLSISAGIENSQKISPLSQLKELRDKILVDDTEKLWHVLEKARERKAENGKVRLDIVLDNAGFELFTDLCLAEFALHTNAVDTVVLHYKAMPWFVSDVGRNDFMHTLNFLEHHENKVLQNLSKTWTERLQTGSWILQGHLFWTTPHDYSEMRSVSPELYSELSNSDLVLLKGDLNYRKLVGDRQWEHTVPYAETLCGFHPAPHCALRTNKADVIVGLEEGVTEQIEAVDKDWMIDGKYAVIQFCGVIQN</sequence>
<comment type="catalytic activity">
    <reaction evidence="1 10">
        <text>L-glutamyl-[protein] + S-adenosyl-L-methionine = [protein]-L-glutamate 5-O-methyl ester + S-adenosyl-L-homocysteine</text>
        <dbReference type="Rhea" id="RHEA:24452"/>
        <dbReference type="Rhea" id="RHEA-COMP:10208"/>
        <dbReference type="Rhea" id="RHEA-COMP:10311"/>
        <dbReference type="ChEBI" id="CHEBI:29973"/>
        <dbReference type="ChEBI" id="CHEBI:57856"/>
        <dbReference type="ChEBI" id="CHEBI:59789"/>
        <dbReference type="ChEBI" id="CHEBI:82795"/>
    </reaction>
</comment>
<name>A0A8B7XQG2_ACAPL</name>
<proteinExistence type="inferred from homology"/>
<dbReference type="PANTHER" id="PTHR12260">
    <property type="entry name" value="DAMAGE-CONTROL PHOSPHATASE ARMT1"/>
    <property type="match status" value="1"/>
</dbReference>
<dbReference type="FunFam" id="1.20.930.60:FF:000001">
    <property type="entry name" value="protein-glutamate O-methyltransferase isoform X1"/>
    <property type="match status" value="1"/>
</dbReference>
<evidence type="ECO:0000256" key="9">
    <source>
        <dbReference type="ARBA" id="ARBA00048809"/>
    </source>
</evidence>
<dbReference type="GO" id="GO:0046872">
    <property type="term" value="F:metal ion binding"/>
    <property type="evidence" value="ECO:0007669"/>
    <property type="project" value="UniProtKB-UniRule"/>
</dbReference>
<dbReference type="InterPro" id="IPR039763">
    <property type="entry name" value="ARMT1"/>
</dbReference>
<evidence type="ECO:0000313" key="13">
    <source>
        <dbReference type="RefSeq" id="XP_022083064.1"/>
    </source>
</evidence>
<dbReference type="GO" id="GO:0030643">
    <property type="term" value="P:intracellular phosphate ion homeostasis"/>
    <property type="evidence" value="ECO:0007669"/>
    <property type="project" value="UniProtKB-ARBA"/>
</dbReference>
<evidence type="ECO:0000256" key="6">
    <source>
        <dbReference type="ARBA" id="ARBA00022801"/>
    </source>
</evidence>
<dbReference type="Gene3D" id="1.20.930.60">
    <property type="match status" value="1"/>
</dbReference>
<organism evidence="12 13">
    <name type="scientific">Acanthaster planci</name>
    <name type="common">Crown-of-thorns starfish</name>
    <dbReference type="NCBI Taxonomy" id="133434"/>
    <lineage>
        <taxon>Eukaryota</taxon>
        <taxon>Metazoa</taxon>
        <taxon>Echinodermata</taxon>
        <taxon>Eleutherozoa</taxon>
        <taxon>Asterozoa</taxon>
        <taxon>Asteroidea</taxon>
        <taxon>Valvatacea</taxon>
        <taxon>Valvatida</taxon>
        <taxon>Acanthasteridae</taxon>
        <taxon>Acanthaster</taxon>
    </lineage>
</organism>
<dbReference type="GO" id="GO:0006974">
    <property type="term" value="P:DNA damage response"/>
    <property type="evidence" value="ECO:0007669"/>
    <property type="project" value="TreeGrafter"/>
</dbReference>
<dbReference type="PANTHER" id="PTHR12260:SF6">
    <property type="entry name" value="DAMAGE-CONTROL PHOSPHATASE ARMT1"/>
    <property type="match status" value="1"/>
</dbReference>
<reference evidence="13" key="1">
    <citation type="submission" date="2025-08" db="UniProtKB">
        <authorList>
            <consortium name="RefSeq"/>
        </authorList>
    </citation>
    <scope>IDENTIFICATION</scope>
</reference>
<dbReference type="Gene3D" id="3.40.50.10880">
    <property type="entry name" value="Uncharacterised protein PF01937, DUF89, domain 3"/>
    <property type="match status" value="1"/>
</dbReference>
<comment type="domain">
    <text evidence="10">Subfamily III proteins have a conserved RTxK motif about 40-50 residues from the C-terminus; the threonine may be replaced by serine or cysteine.</text>
</comment>
<keyword evidence="10" id="KW-0808">Transferase</keyword>
<comment type="catalytic activity">
    <reaction evidence="2 10">
        <text>beta-D-fructose 1-phosphate + H2O = D-fructose + phosphate</text>
        <dbReference type="Rhea" id="RHEA:35603"/>
        <dbReference type="ChEBI" id="CHEBI:15377"/>
        <dbReference type="ChEBI" id="CHEBI:37721"/>
        <dbReference type="ChEBI" id="CHEBI:43474"/>
        <dbReference type="ChEBI" id="CHEBI:138881"/>
    </reaction>
</comment>
<dbReference type="Proteomes" id="UP000694845">
    <property type="component" value="Unplaced"/>
</dbReference>
<evidence type="ECO:0000256" key="5">
    <source>
        <dbReference type="ARBA" id="ARBA00022723"/>
    </source>
</evidence>
<dbReference type="OrthoDB" id="541375at2759"/>
<keyword evidence="10" id="KW-0489">Methyltransferase</keyword>
<feature type="domain" description="Damage-control phosphatase ARMT1-like metal-binding" evidence="11">
    <location>
        <begin position="31"/>
        <end position="423"/>
    </location>
</feature>
<evidence type="ECO:0000313" key="12">
    <source>
        <dbReference type="Proteomes" id="UP000694845"/>
    </source>
</evidence>
<comment type="function">
    <text evidence="8 10">Metal-dependent phosphatase that shows phosphatase activity against several substrates, including fructose-1-phosphate and fructose-6-phosphate. Its preference for fructose-1-phosphate, a strong glycating agent that causes DNA damage rather than a canonical yeast metabolite, suggests a damage-control function in hexose phosphate metabolism. Has also been shown to have O-methyltransferase activity that methylates glutamate residues of target proteins to form gamma-glutamyl methyl ester residues. Possibly methylates PCNA, suggesting it is involved in the DNA damage response.</text>
</comment>
<comment type="similarity">
    <text evidence="3 10">Belongs to the damage-control phosphatase family. Sugar phosphate phosphatase III subfamily.</text>
</comment>